<evidence type="ECO:0000313" key="8">
    <source>
        <dbReference type="EMBL" id="GMI45661.1"/>
    </source>
</evidence>
<dbReference type="GO" id="GO:0032468">
    <property type="term" value="P:Golgi calcium ion homeostasis"/>
    <property type="evidence" value="ECO:0007669"/>
    <property type="project" value="TreeGrafter"/>
</dbReference>
<protein>
    <recommendedName>
        <fullName evidence="6">GDT1 family protein</fullName>
    </recommendedName>
</protein>
<dbReference type="PROSITE" id="PS01214">
    <property type="entry name" value="UPF0016"/>
    <property type="match status" value="1"/>
</dbReference>
<feature type="transmembrane region" description="Helical" evidence="6">
    <location>
        <begin position="157"/>
        <end position="175"/>
    </location>
</feature>
<feature type="signal peptide" evidence="6">
    <location>
        <begin position="1"/>
        <end position="27"/>
    </location>
</feature>
<sequence length="321" mass="34637">MLSSSSFSSSSSSSILLLLVLLVTVTSRKITFNEVDEDQTGTINRIEWESKVVPYLTNDYSPNGGGLEKPSGSYHRLWHPTLEGDEDDLSFGSALFNSWSLIIATELGDKTFFIAAILCLKFGRVPVFLGALSALIIMTALSAVMGVVLPAIMSRKYTHFLASLLFFYFGLKLLYESREMVPGVVSDELAEVEEELNSGKKDDSDSKEETQGLTSPSVVADGSAPSISAEIPFEKIFTQSLTLTFLAEWGDRSQIATVALASHKEFFGVVLGGCIGHAMCTGLACVGGRMLATKISEKSATTFGGAVFLIFGVHSLFFESI</sequence>
<dbReference type="Proteomes" id="UP001165065">
    <property type="component" value="Unassembled WGS sequence"/>
</dbReference>
<evidence type="ECO:0000256" key="1">
    <source>
        <dbReference type="ARBA" id="ARBA00004141"/>
    </source>
</evidence>
<dbReference type="InterPro" id="IPR001727">
    <property type="entry name" value="GDT1-like"/>
</dbReference>
<organism evidence="8 9">
    <name type="scientific">Triparma columacea</name>
    <dbReference type="NCBI Taxonomy" id="722753"/>
    <lineage>
        <taxon>Eukaryota</taxon>
        <taxon>Sar</taxon>
        <taxon>Stramenopiles</taxon>
        <taxon>Ochrophyta</taxon>
        <taxon>Bolidophyceae</taxon>
        <taxon>Parmales</taxon>
        <taxon>Triparmaceae</taxon>
        <taxon>Triparma</taxon>
    </lineage>
</organism>
<proteinExistence type="inferred from homology"/>
<feature type="region of interest" description="Disordered" evidence="7">
    <location>
        <begin position="196"/>
        <end position="221"/>
    </location>
</feature>
<feature type="transmembrane region" description="Helical" evidence="6">
    <location>
        <begin position="299"/>
        <end position="318"/>
    </location>
</feature>
<comment type="similarity">
    <text evidence="2 6">Belongs to the GDT1 family.</text>
</comment>
<keyword evidence="4 6" id="KW-1133">Transmembrane helix</keyword>
<dbReference type="GO" id="GO:0016020">
    <property type="term" value="C:membrane"/>
    <property type="evidence" value="ECO:0007669"/>
    <property type="project" value="UniProtKB-SubCell"/>
</dbReference>
<feature type="chain" id="PRO_5041019567" description="GDT1 family protein" evidence="6">
    <location>
        <begin position="28"/>
        <end position="321"/>
    </location>
</feature>
<feature type="compositionally biased region" description="Basic and acidic residues" evidence="7">
    <location>
        <begin position="197"/>
        <end position="210"/>
    </location>
</feature>
<dbReference type="AlphaFoldDB" id="A0A9W7GGS6"/>
<keyword evidence="6" id="KW-0732">Signal</keyword>
<dbReference type="PROSITE" id="PS00018">
    <property type="entry name" value="EF_HAND_1"/>
    <property type="match status" value="1"/>
</dbReference>
<dbReference type="InterPro" id="IPR018247">
    <property type="entry name" value="EF_Hand_1_Ca_BS"/>
</dbReference>
<evidence type="ECO:0000256" key="3">
    <source>
        <dbReference type="ARBA" id="ARBA00022692"/>
    </source>
</evidence>
<dbReference type="EMBL" id="BRYA01000260">
    <property type="protein sequence ID" value="GMI45661.1"/>
    <property type="molecule type" value="Genomic_DNA"/>
</dbReference>
<evidence type="ECO:0000256" key="6">
    <source>
        <dbReference type="RuleBase" id="RU365102"/>
    </source>
</evidence>
<comment type="subcellular location">
    <subcellularLocation>
        <location evidence="1 6">Membrane</location>
        <topology evidence="1 6">Multi-pass membrane protein</topology>
    </subcellularLocation>
</comment>
<dbReference type="OrthoDB" id="442680at2759"/>
<keyword evidence="9" id="KW-1185">Reference proteome</keyword>
<keyword evidence="5 6" id="KW-0472">Membrane</keyword>
<evidence type="ECO:0000256" key="5">
    <source>
        <dbReference type="ARBA" id="ARBA00023136"/>
    </source>
</evidence>
<dbReference type="PANTHER" id="PTHR12608:SF1">
    <property type="entry name" value="TRANSMEMBRANE PROTEIN 165"/>
    <property type="match status" value="1"/>
</dbReference>
<gene>
    <name evidence="8" type="ORF">TrCOL_g7222</name>
</gene>
<dbReference type="GO" id="GO:0032472">
    <property type="term" value="P:Golgi calcium ion transport"/>
    <property type="evidence" value="ECO:0007669"/>
    <property type="project" value="TreeGrafter"/>
</dbReference>
<evidence type="ECO:0000313" key="9">
    <source>
        <dbReference type="Proteomes" id="UP001165065"/>
    </source>
</evidence>
<dbReference type="InterPro" id="IPR049555">
    <property type="entry name" value="GDT1-like_CS"/>
</dbReference>
<accession>A0A9W7GGS6</accession>
<reference evidence="9" key="1">
    <citation type="journal article" date="2023" name="Commun. Biol.">
        <title>Genome analysis of Parmales, the sister group of diatoms, reveals the evolutionary specialization of diatoms from phago-mixotrophs to photoautotrophs.</title>
        <authorList>
            <person name="Ban H."/>
            <person name="Sato S."/>
            <person name="Yoshikawa S."/>
            <person name="Yamada K."/>
            <person name="Nakamura Y."/>
            <person name="Ichinomiya M."/>
            <person name="Sato N."/>
            <person name="Blanc-Mathieu R."/>
            <person name="Endo H."/>
            <person name="Kuwata A."/>
            <person name="Ogata H."/>
        </authorList>
    </citation>
    <scope>NUCLEOTIDE SEQUENCE [LARGE SCALE GENOMIC DNA]</scope>
</reference>
<dbReference type="GO" id="GO:0005384">
    <property type="term" value="F:manganese ion transmembrane transporter activity"/>
    <property type="evidence" value="ECO:0007669"/>
    <property type="project" value="TreeGrafter"/>
</dbReference>
<evidence type="ECO:0000256" key="4">
    <source>
        <dbReference type="ARBA" id="ARBA00022989"/>
    </source>
</evidence>
<dbReference type="GO" id="GO:0015085">
    <property type="term" value="F:calcium ion transmembrane transporter activity"/>
    <property type="evidence" value="ECO:0007669"/>
    <property type="project" value="TreeGrafter"/>
</dbReference>
<dbReference type="PANTHER" id="PTHR12608">
    <property type="entry name" value="TRANSMEMBRANE PROTEIN HTP-1 RELATED"/>
    <property type="match status" value="1"/>
</dbReference>
<feature type="transmembrane region" description="Helical" evidence="6">
    <location>
        <begin position="127"/>
        <end position="151"/>
    </location>
</feature>
<dbReference type="Pfam" id="PF01169">
    <property type="entry name" value="GDT1"/>
    <property type="match status" value="2"/>
</dbReference>
<evidence type="ECO:0000256" key="2">
    <source>
        <dbReference type="ARBA" id="ARBA00009190"/>
    </source>
</evidence>
<evidence type="ECO:0000256" key="7">
    <source>
        <dbReference type="SAM" id="MobiDB-lite"/>
    </source>
</evidence>
<dbReference type="GO" id="GO:0005794">
    <property type="term" value="C:Golgi apparatus"/>
    <property type="evidence" value="ECO:0007669"/>
    <property type="project" value="TreeGrafter"/>
</dbReference>
<comment type="caution">
    <text evidence="8">The sequence shown here is derived from an EMBL/GenBank/DDBJ whole genome shotgun (WGS) entry which is preliminary data.</text>
</comment>
<keyword evidence="3 6" id="KW-0812">Transmembrane</keyword>
<name>A0A9W7GGS6_9STRA</name>
<comment type="caution">
    <text evidence="6">Lacks conserved residue(s) required for the propagation of feature annotation.</text>
</comment>